<evidence type="ECO:0000256" key="2">
    <source>
        <dbReference type="ARBA" id="ARBA00003109"/>
    </source>
</evidence>
<evidence type="ECO:0000313" key="19">
    <source>
        <dbReference type="EMBL" id="MFD2830608.1"/>
    </source>
</evidence>
<evidence type="ECO:0000256" key="1">
    <source>
        <dbReference type="ARBA" id="ARBA00001933"/>
    </source>
</evidence>
<evidence type="ECO:0000256" key="3">
    <source>
        <dbReference type="ARBA" id="ARBA00004824"/>
    </source>
</evidence>
<dbReference type="Pfam" id="PF01063">
    <property type="entry name" value="Aminotran_4"/>
    <property type="match status" value="1"/>
</dbReference>
<protein>
    <recommendedName>
        <fullName evidence="17">Branched-chain-amino-acid aminotransferase</fullName>
        <ecNumber evidence="17">2.6.1.42</ecNumber>
    </recommendedName>
</protein>
<organism evidence="19 20">
    <name type="scientific">Corticicoccus populi</name>
    <dbReference type="NCBI Taxonomy" id="1812821"/>
    <lineage>
        <taxon>Bacteria</taxon>
        <taxon>Bacillati</taxon>
        <taxon>Bacillota</taxon>
        <taxon>Bacilli</taxon>
        <taxon>Bacillales</taxon>
        <taxon>Staphylococcaceae</taxon>
        <taxon>Corticicoccus</taxon>
    </lineage>
</organism>
<dbReference type="NCBIfam" id="NF009897">
    <property type="entry name" value="PRK13357.1"/>
    <property type="match status" value="1"/>
</dbReference>
<reference evidence="20" key="1">
    <citation type="journal article" date="2019" name="Int. J. Syst. Evol. Microbiol.">
        <title>The Global Catalogue of Microorganisms (GCM) 10K type strain sequencing project: providing services to taxonomists for standard genome sequencing and annotation.</title>
        <authorList>
            <consortium name="The Broad Institute Genomics Platform"/>
            <consortium name="The Broad Institute Genome Sequencing Center for Infectious Disease"/>
            <person name="Wu L."/>
            <person name="Ma J."/>
        </authorList>
    </citation>
    <scope>NUCLEOTIDE SEQUENCE [LARGE SCALE GENOMIC DNA]</scope>
    <source>
        <strain evidence="20">KCTC 33575</strain>
    </source>
</reference>
<comment type="function">
    <text evidence="2">Acts on leucine, isoleucine and valine.</text>
</comment>
<evidence type="ECO:0000256" key="9">
    <source>
        <dbReference type="ARBA" id="ARBA00022679"/>
    </source>
</evidence>
<dbReference type="InterPro" id="IPR036038">
    <property type="entry name" value="Aminotransferase-like"/>
</dbReference>
<evidence type="ECO:0000313" key="20">
    <source>
        <dbReference type="Proteomes" id="UP001597519"/>
    </source>
</evidence>
<comment type="catalytic activity">
    <reaction evidence="14 17">
        <text>L-leucine + 2-oxoglutarate = 4-methyl-2-oxopentanoate + L-glutamate</text>
        <dbReference type="Rhea" id="RHEA:18321"/>
        <dbReference type="ChEBI" id="CHEBI:16810"/>
        <dbReference type="ChEBI" id="CHEBI:17865"/>
        <dbReference type="ChEBI" id="CHEBI:29985"/>
        <dbReference type="ChEBI" id="CHEBI:57427"/>
        <dbReference type="EC" id="2.6.1.42"/>
    </reaction>
</comment>
<dbReference type="PIRSF" id="PIRSF006468">
    <property type="entry name" value="BCAT1"/>
    <property type="match status" value="1"/>
</dbReference>
<dbReference type="InterPro" id="IPR033939">
    <property type="entry name" value="BCAT_family"/>
</dbReference>
<evidence type="ECO:0000256" key="4">
    <source>
        <dbReference type="ARBA" id="ARBA00004931"/>
    </source>
</evidence>
<dbReference type="Gene3D" id="3.30.470.10">
    <property type="match status" value="1"/>
</dbReference>
<evidence type="ECO:0000256" key="13">
    <source>
        <dbReference type="ARBA" id="ARBA00048798"/>
    </source>
</evidence>
<dbReference type="PROSITE" id="PS00770">
    <property type="entry name" value="AA_TRANSFER_CLASS_4"/>
    <property type="match status" value="1"/>
</dbReference>
<evidence type="ECO:0000256" key="8">
    <source>
        <dbReference type="ARBA" id="ARBA00022605"/>
    </source>
</evidence>
<evidence type="ECO:0000256" key="5">
    <source>
        <dbReference type="ARBA" id="ARBA00005072"/>
    </source>
</evidence>
<dbReference type="RefSeq" id="WP_377773804.1">
    <property type="nucleotide sequence ID" value="NZ_JBHUOQ010000003.1"/>
</dbReference>
<evidence type="ECO:0000256" key="12">
    <source>
        <dbReference type="ARBA" id="ARBA00048212"/>
    </source>
</evidence>
<accession>A0ABW5WZM2</accession>
<dbReference type="InterPro" id="IPR001544">
    <property type="entry name" value="Aminotrans_IV"/>
</dbReference>
<evidence type="ECO:0000256" key="17">
    <source>
        <dbReference type="RuleBase" id="RU004517"/>
    </source>
</evidence>
<evidence type="ECO:0000256" key="10">
    <source>
        <dbReference type="ARBA" id="ARBA00022898"/>
    </source>
</evidence>
<dbReference type="EMBL" id="JBHUOQ010000003">
    <property type="protein sequence ID" value="MFD2830608.1"/>
    <property type="molecule type" value="Genomic_DNA"/>
</dbReference>
<evidence type="ECO:0000256" key="11">
    <source>
        <dbReference type="ARBA" id="ARBA00023304"/>
    </source>
</evidence>
<dbReference type="EC" id="2.6.1.42" evidence="17"/>
<comment type="catalytic activity">
    <reaction evidence="13 17">
        <text>L-isoleucine + 2-oxoglutarate = (S)-3-methyl-2-oxopentanoate + L-glutamate</text>
        <dbReference type="Rhea" id="RHEA:24801"/>
        <dbReference type="ChEBI" id="CHEBI:16810"/>
        <dbReference type="ChEBI" id="CHEBI:29985"/>
        <dbReference type="ChEBI" id="CHEBI:35146"/>
        <dbReference type="ChEBI" id="CHEBI:58045"/>
        <dbReference type="EC" id="2.6.1.42"/>
    </reaction>
</comment>
<dbReference type="InterPro" id="IPR043131">
    <property type="entry name" value="BCAT-like_N"/>
</dbReference>
<keyword evidence="8 17" id="KW-0028">Amino-acid biosynthesis</keyword>
<comment type="similarity">
    <text evidence="6 15">Belongs to the class-IV pyridoxal-phosphate-dependent aminotransferase family.</text>
</comment>
<dbReference type="InterPro" id="IPR043132">
    <property type="entry name" value="BCAT-like_C"/>
</dbReference>
<evidence type="ECO:0000256" key="18">
    <source>
        <dbReference type="RuleBase" id="RU004519"/>
    </source>
</evidence>
<gene>
    <name evidence="19" type="ORF">ACFSX4_09050</name>
</gene>
<evidence type="ECO:0000256" key="16">
    <source>
        <dbReference type="RuleBase" id="RU004516"/>
    </source>
</evidence>
<dbReference type="GO" id="GO:0004084">
    <property type="term" value="F:branched-chain-amino-acid transaminase activity"/>
    <property type="evidence" value="ECO:0007669"/>
    <property type="project" value="UniProtKB-EC"/>
</dbReference>
<dbReference type="PANTHER" id="PTHR11825:SF44">
    <property type="entry name" value="BRANCHED-CHAIN-AMINO-ACID AMINOTRANSFERASE"/>
    <property type="match status" value="1"/>
</dbReference>
<dbReference type="PANTHER" id="PTHR11825">
    <property type="entry name" value="SUBGROUP IIII AMINOTRANSFERASE"/>
    <property type="match status" value="1"/>
</dbReference>
<dbReference type="InterPro" id="IPR005786">
    <property type="entry name" value="B_amino_transII"/>
</dbReference>
<dbReference type="SUPFAM" id="SSF56752">
    <property type="entry name" value="D-aminoacid aminotransferase-like PLP-dependent enzymes"/>
    <property type="match status" value="1"/>
</dbReference>
<comment type="caution">
    <text evidence="19">The sequence shown here is derived from an EMBL/GenBank/DDBJ whole genome shotgun (WGS) entry which is preliminary data.</text>
</comment>
<comment type="cofactor">
    <cofactor evidence="1 16">
        <name>pyridoxal 5'-phosphate</name>
        <dbReference type="ChEBI" id="CHEBI:597326"/>
    </cofactor>
</comment>
<keyword evidence="20" id="KW-1185">Reference proteome</keyword>
<keyword evidence="10 16" id="KW-0663">Pyridoxal phosphate</keyword>
<keyword evidence="9 17" id="KW-0808">Transferase</keyword>
<keyword evidence="7 17" id="KW-0032">Aminotransferase</keyword>
<dbReference type="InterPro" id="IPR018300">
    <property type="entry name" value="Aminotrans_IV_CS"/>
</dbReference>
<evidence type="ECO:0000256" key="14">
    <source>
        <dbReference type="ARBA" id="ARBA00049229"/>
    </source>
</evidence>
<proteinExistence type="inferred from homology"/>
<sequence length="354" mass="39774">MGQTIQIEKANSLKEKPDVSNIKFGTVFTDYMFSSHYTPEHGWETPTITPYKNLELSPALQSIHYGQSVFEGLKAYKSGDDILLFRPEENFKRLNRSLERLSMPKINEEDAIKALKELLQLEKDWVPDGPGQSLYIRPFVFADEPFLGVRPSRTYRFLIILSPVAGYSGAALDPTSIYVEDEYVRAVRGGIGNAKAAGNYAASLLAQQKANNLGYEQVLWLDGVHQEYIEEVGSMNIFFVRNGEIVTPELNGSILEGITRKSIIELAEYKGYTVKEERVHIDDFLKGVQDGSISEVFGAGTAAVISPIGRMNIHDTDYIINDNQPGDVAKDLYDHYTEIQYGRLEDPFGWVQKA</sequence>
<keyword evidence="11 17" id="KW-0100">Branched-chain amino acid biosynthesis</keyword>
<dbReference type="CDD" id="cd01557">
    <property type="entry name" value="BCAT_beta_family"/>
    <property type="match status" value="1"/>
</dbReference>
<evidence type="ECO:0000256" key="6">
    <source>
        <dbReference type="ARBA" id="ARBA00009320"/>
    </source>
</evidence>
<comment type="pathway">
    <text evidence="3 18">Amino-acid biosynthesis; L-isoleucine biosynthesis; L-isoleucine from 2-oxobutanoate: step 4/4.</text>
</comment>
<dbReference type="Gene3D" id="3.20.10.10">
    <property type="entry name" value="D-amino Acid Aminotransferase, subunit A, domain 2"/>
    <property type="match status" value="1"/>
</dbReference>
<comment type="catalytic activity">
    <reaction evidence="12 17">
        <text>L-valine + 2-oxoglutarate = 3-methyl-2-oxobutanoate + L-glutamate</text>
        <dbReference type="Rhea" id="RHEA:24813"/>
        <dbReference type="ChEBI" id="CHEBI:11851"/>
        <dbReference type="ChEBI" id="CHEBI:16810"/>
        <dbReference type="ChEBI" id="CHEBI:29985"/>
        <dbReference type="ChEBI" id="CHEBI:57762"/>
        <dbReference type="EC" id="2.6.1.42"/>
    </reaction>
</comment>
<name>A0ABW5WZM2_9STAP</name>
<evidence type="ECO:0000256" key="7">
    <source>
        <dbReference type="ARBA" id="ARBA00022576"/>
    </source>
</evidence>
<dbReference type="Proteomes" id="UP001597519">
    <property type="component" value="Unassembled WGS sequence"/>
</dbReference>
<dbReference type="NCBIfam" id="TIGR01123">
    <property type="entry name" value="ilvE_II"/>
    <property type="match status" value="1"/>
</dbReference>
<comment type="pathway">
    <text evidence="5 18">Amino-acid biosynthesis; L-leucine biosynthesis; L-leucine from 3-methyl-2-oxobutanoate: step 4/4.</text>
</comment>
<evidence type="ECO:0000256" key="15">
    <source>
        <dbReference type="RuleBase" id="RU004106"/>
    </source>
</evidence>
<comment type="pathway">
    <text evidence="4 18">Amino-acid biosynthesis; L-valine biosynthesis; L-valine from pyruvate: step 4/4.</text>
</comment>